<keyword evidence="6 7" id="KW-0472">Membrane</keyword>
<feature type="transmembrane region" description="Helical" evidence="7">
    <location>
        <begin position="36"/>
        <end position="55"/>
    </location>
</feature>
<dbReference type="Proteomes" id="UP000198809">
    <property type="component" value="Unassembled WGS sequence"/>
</dbReference>
<dbReference type="EMBL" id="CP076607">
    <property type="protein sequence ID" value="QWU13326.1"/>
    <property type="molecule type" value="Genomic_DNA"/>
</dbReference>
<feature type="transmembrane region" description="Helical" evidence="7">
    <location>
        <begin position="239"/>
        <end position="260"/>
    </location>
</feature>
<feature type="transmembrane region" description="Helical" evidence="7">
    <location>
        <begin position="98"/>
        <end position="115"/>
    </location>
</feature>
<proteinExistence type="inferred from homology"/>
<feature type="transmembrane region" description="Helical" evidence="7">
    <location>
        <begin position="266"/>
        <end position="284"/>
    </location>
</feature>
<keyword evidence="5 7" id="KW-1133">Transmembrane helix</keyword>
<keyword evidence="12" id="KW-1185">Reference proteome</keyword>
<feature type="transmembrane region" description="Helical" evidence="7">
    <location>
        <begin position="177"/>
        <end position="197"/>
    </location>
</feature>
<evidence type="ECO:0000256" key="2">
    <source>
        <dbReference type="ARBA" id="ARBA00007362"/>
    </source>
</evidence>
<evidence type="ECO:0000259" key="8">
    <source>
        <dbReference type="Pfam" id="PF00892"/>
    </source>
</evidence>
<organism evidence="10 11">
    <name type="scientific">Paenibacillus sophorae</name>
    <dbReference type="NCBI Taxonomy" id="1333845"/>
    <lineage>
        <taxon>Bacteria</taxon>
        <taxon>Bacillati</taxon>
        <taxon>Bacillota</taxon>
        <taxon>Bacilli</taxon>
        <taxon>Bacillales</taxon>
        <taxon>Paenibacillaceae</taxon>
        <taxon>Paenibacillus</taxon>
    </lineage>
</organism>
<evidence type="ECO:0000313" key="12">
    <source>
        <dbReference type="Proteomes" id="UP000683429"/>
    </source>
</evidence>
<keyword evidence="3" id="KW-1003">Cell membrane</keyword>
<dbReference type="InterPro" id="IPR037185">
    <property type="entry name" value="EmrE-like"/>
</dbReference>
<evidence type="ECO:0000313" key="11">
    <source>
        <dbReference type="Proteomes" id="UP000198809"/>
    </source>
</evidence>
<dbReference type="InterPro" id="IPR000620">
    <property type="entry name" value="EamA_dom"/>
</dbReference>
<dbReference type="EMBL" id="FODH01000018">
    <property type="protein sequence ID" value="SEP04738.1"/>
    <property type="molecule type" value="Genomic_DNA"/>
</dbReference>
<protein>
    <submittedName>
        <fullName evidence="9">DMT family transporter</fullName>
    </submittedName>
    <submittedName>
        <fullName evidence="10">Permease of the drug/metabolite transporter (DMT) superfamily</fullName>
    </submittedName>
</protein>
<evidence type="ECO:0000256" key="5">
    <source>
        <dbReference type="ARBA" id="ARBA00022989"/>
    </source>
</evidence>
<dbReference type="InterPro" id="IPR051258">
    <property type="entry name" value="Diverse_Substrate_Transporter"/>
</dbReference>
<dbReference type="SUPFAM" id="SSF103481">
    <property type="entry name" value="Multidrug resistance efflux transporter EmrE"/>
    <property type="match status" value="2"/>
</dbReference>
<evidence type="ECO:0000256" key="3">
    <source>
        <dbReference type="ARBA" id="ARBA00022475"/>
    </source>
</evidence>
<dbReference type="GO" id="GO:0005886">
    <property type="term" value="C:plasma membrane"/>
    <property type="evidence" value="ECO:0007669"/>
    <property type="project" value="UniProtKB-SubCell"/>
</dbReference>
<accession>A0A1H8UQ93</accession>
<evidence type="ECO:0000256" key="7">
    <source>
        <dbReference type="SAM" id="Phobius"/>
    </source>
</evidence>
<dbReference type="AlphaFoldDB" id="A0A1H8UQ93"/>
<gene>
    <name evidence="9" type="ORF">KP014_15055</name>
    <name evidence="10" type="ORF">SAMN04487895_11872</name>
</gene>
<feature type="domain" description="EamA" evidence="8">
    <location>
        <begin position="149"/>
        <end position="284"/>
    </location>
</feature>
<feature type="transmembrane region" description="Helical" evidence="7">
    <location>
        <begin position="67"/>
        <end position="86"/>
    </location>
</feature>
<evidence type="ECO:0000313" key="10">
    <source>
        <dbReference type="EMBL" id="SEP04738.1"/>
    </source>
</evidence>
<feature type="domain" description="EamA" evidence="8">
    <location>
        <begin position="8"/>
        <end position="137"/>
    </location>
</feature>
<evidence type="ECO:0000256" key="4">
    <source>
        <dbReference type="ARBA" id="ARBA00022692"/>
    </source>
</evidence>
<feature type="transmembrane region" description="Helical" evidence="7">
    <location>
        <begin position="152"/>
        <end position="170"/>
    </location>
</feature>
<reference evidence="9 12" key="2">
    <citation type="submission" date="2021-06" db="EMBL/GenBank/DDBJ databases">
        <title>Whole genome sequence of Paenibacillus sophorae DSM23020 for comparative genomics.</title>
        <authorList>
            <person name="Kim M.-J."/>
            <person name="Lee G."/>
            <person name="Shin J.-H."/>
        </authorList>
    </citation>
    <scope>NUCLEOTIDE SEQUENCE [LARGE SCALE GENOMIC DNA]</scope>
    <source>
        <strain evidence="9 12">DSM 23020</strain>
    </source>
</reference>
<feature type="transmembrane region" description="Helical" evidence="7">
    <location>
        <begin position="209"/>
        <end position="227"/>
    </location>
</feature>
<comment type="subcellular location">
    <subcellularLocation>
        <location evidence="1">Cell membrane</location>
        <topology evidence="1">Multi-pass membrane protein</topology>
    </subcellularLocation>
</comment>
<reference evidence="10 11" key="1">
    <citation type="submission" date="2016-10" db="EMBL/GenBank/DDBJ databases">
        <authorList>
            <person name="de Groot N.N."/>
        </authorList>
    </citation>
    <scope>NUCLEOTIDE SEQUENCE [LARGE SCALE GENOMIC DNA]</scope>
    <source>
        <strain evidence="10 11">CGMCC 1.10238</strain>
    </source>
</reference>
<dbReference type="Proteomes" id="UP000683429">
    <property type="component" value="Chromosome"/>
</dbReference>
<dbReference type="Pfam" id="PF00892">
    <property type="entry name" value="EamA"/>
    <property type="match status" value="2"/>
</dbReference>
<sequence>MKMTKSMANVLLLSISLLWGSGFVVTKIALDANASAGFINFFRGSLFVVLVLVFFNKKIFKMTFKEFKIGLIAGLLNFGGYLTQTIGVKYTTPSNNAFISATYVVIVPFIAWIIYRKQLQVKSFISISLCMLGMGILTGVLDQALTINKGDAYSLLCALFYAGSIVYLSYGARTTDVSIVAFMLAAVQAIGGLVFFLCVEREQLAEINWSAAIIPLLYIGIMCSFVAQTIQILAQKHTSATSAGLIMMLEGVFGSVFSVAFGFEAFTINLFIGGMLIMLSLILMEADFQQLWIKILSSAKGRMTKAERRRVG</sequence>
<evidence type="ECO:0000256" key="1">
    <source>
        <dbReference type="ARBA" id="ARBA00004651"/>
    </source>
</evidence>
<comment type="similarity">
    <text evidence="2">Belongs to the EamA transporter family.</text>
</comment>
<dbReference type="PANTHER" id="PTHR42920:SF5">
    <property type="entry name" value="EAMA DOMAIN-CONTAINING PROTEIN"/>
    <property type="match status" value="1"/>
</dbReference>
<feature type="transmembrane region" description="Helical" evidence="7">
    <location>
        <begin position="127"/>
        <end position="146"/>
    </location>
</feature>
<dbReference type="PANTHER" id="PTHR42920">
    <property type="entry name" value="OS03G0707200 PROTEIN-RELATED"/>
    <property type="match status" value="1"/>
</dbReference>
<dbReference type="OrthoDB" id="9804865at2"/>
<evidence type="ECO:0000256" key="6">
    <source>
        <dbReference type="ARBA" id="ARBA00023136"/>
    </source>
</evidence>
<keyword evidence="4 7" id="KW-0812">Transmembrane</keyword>
<evidence type="ECO:0000313" key="9">
    <source>
        <dbReference type="EMBL" id="QWU13326.1"/>
    </source>
</evidence>
<name>A0A1H8UQ93_9BACL</name>
<dbReference type="RefSeq" id="WP_051500245.1">
    <property type="nucleotide sequence ID" value="NZ_CP076607.1"/>
</dbReference>